<evidence type="ECO:0000256" key="2">
    <source>
        <dbReference type="ARBA" id="ARBA00022490"/>
    </source>
</evidence>
<proteinExistence type="inferred from homology"/>
<comment type="subcellular location">
    <subcellularLocation>
        <location evidence="1">Cytoplasm</location>
    </subcellularLocation>
</comment>
<dbReference type="InterPro" id="IPR019734">
    <property type="entry name" value="TPR_rpt"/>
</dbReference>
<sequence>MAGVGQRIKELRKASKLTQQELAEGVVTRSYISQIEKGLIQPSYDTLEKLSNKLGVSVEDFFKEPENKAMLITDWKKYVRFAEGHAESGQYEQAKKILDNLESASQEELNDFDLGILNWVHGKLREQANQFQDAMPFYRKSLEHLAEYVDSKELVRSLDSLAYCNLQLNDNQEALRILNEANEVIIRYHLGGLVKTSVLINTGVAHAKLGEYHSAIRLLNEANYLNHAMNVHYKAGHIYFILGTCHMQIGEAESAVEFFRRAIDFYDYAGHIENKAGVITNLGILYSNTGQGSKAAASLSDAILIYEQLRDAQVKTDPAEADRLEARAANARIELARAFLLLGETAQVQAICERILNGDHQPKFKAFAHLYLGNVNFQAARYSEALENYQDSYRLFLQSGDKKQIAELEEHLGNTYFELQEFALSAQFYKQRLETTRTNPAPLVTM</sequence>
<dbReference type="InterPro" id="IPR051476">
    <property type="entry name" value="Bac_ResReg_Asp_Phosphatase"/>
</dbReference>
<dbReference type="CDD" id="cd00093">
    <property type="entry name" value="HTH_XRE"/>
    <property type="match status" value="1"/>
</dbReference>
<dbReference type="OrthoDB" id="2470999at2"/>
<keyword evidence="3" id="KW-0677">Repeat</keyword>
<dbReference type="InterPro" id="IPR010982">
    <property type="entry name" value="Lambda_DNA-bd_dom_sf"/>
</dbReference>
<dbReference type="Proteomes" id="UP000195437">
    <property type="component" value="Chromosome"/>
</dbReference>
<dbReference type="PANTHER" id="PTHR46630:SF1">
    <property type="entry name" value="TETRATRICOPEPTIDE REPEAT PROTEIN 29"/>
    <property type="match status" value="1"/>
</dbReference>
<comment type="similarity">
    <text evidence="5">Belongs to the Rap family.</text>
</comment>
<dbReference type="RefSeq" id="WP_087455620.1">
    <property type="nucleotide sequence ID" value="NZ_CP021434.1"/>
</dbReference>
<dbReference type="SMART" id="SM00028">
    <property type="entry name" value="TPR"/>
    <property type="match status" value="7"/>
</dbReference>
<gene>
    <name evidence="8" type="ORF">CBW65_03530</name>
</gene>
<dbReference type="AlphaFoldDB" id="A0A1Y0ILD2"/>
<dbReference type="SUPFAM" id="SSF47413">
    <property type="entry name" value="lambda repressor-like DNA-binding domains"/>
    <property type="match status" value="1"/>
</dbReference>
<feature type="domain" description="HTH cro/C1-type" evidence="7">
    <location>
        <begin position="8"/>
        <end position="61"/>
    </location>
</feature>
<dbReference type="PANTHER" id="PTHR46630">
    <property type="entry name" value="TETRATRICOPEPTIDE REPEAT PROTEIN 29"/>
    <property type="match status" value="1"/>
</dbReference>
<evidence type="ECO:0000256" key="6">
    <source>
        <dbReference type="PROSITE-ProRule" id="PRU00339"/>
    </source>
</evidence>
<dbReference type="GO" id="GO:0003677">
    <property type="term" value="F:DNA binding"/>
    <property type="evidence" value="ECO:0007669"/>
    <property type="project" value="InterPro"/>
</dbReference>
<evidence type="ECO:0000256" key="1">
    <source>
        <dbReference type="ARBA" id="ARBA00004496"/>
    </source>
</evidence>
<evidence type="ECO:0000256" key="3">
    <source>
        <dbReference type="ARBA" id="ARBA00022737"/>
    </source>
</evidence>
<evidence type="ECO:0000313" key="9">
    <source>
        <dbReference type="Proteomes" id="UP000195437"/>
    </source>
</evidence>
<keyword evidence="9" id="KW-1185">Reference proteome</keyword>
<keyword evidence="4 6" id="KW-0802">TPR repeat</keyword>
<dbReference type="Pfam" id="PF13181">
    <property type="entry name" value="TPR_8"/>
    <property type="match status" value="1"/>
</dbReference>
<dbReference type="SUPFAM" id="SSF48452">
    <property type="entry name" value="TPR-like"/>
    <property type="match status" value="2"/>
</dbReference>
<evidence type="ECO:0000256" key="5">
    <source>
        <dbReference type="ARBA" id="ARBA00038253"/>
    </source>
</evidence>
<feature type="repeat" description="TPR" evidence="6">
    <location>
        <begin position="236"/>
        <end position="269"/>
    </location>
</feature>
<protein>
    <recommendedName>
        <fullName evidence="7">HTH cro/C1-type domain-containing protein</fullName>
    </recommendedName>
</protein>
<dbReference type="InterPro" id="IPR011990">
    <property type="entry name" value="TPR-like_helical_dom_sf"/>
</dbReference>
<evidence type="ECO:0000313" key="8">
    <source>
        <dbReference type="EMBL" id="ARU60233.1"/>
    </source>
</evidence>
<dbReference type="GO" id="GO:0005737">
    <property type="term" value="C:cytoplasm"/>
    <property type="evidence" value="ECO:0007669"/>
    <property type="project" value="UniProtKB-SubCell"/>
</dbReference>
<dbReference type="Pfam" id="PF01381">
    <property type="entry name" value="HTH_3"/>
    <property type="match status" value="1"/>
</dbReference>
<name>A0A1Y0ILD2_9BACL</name>
<dbReference type="Gene3D" id="1.25.40.10">
    <property type="entry name" value="Tetratricopeptide repeat domain"/>
    <property type="match status" value="3"/>
</dbReference>
<dbReference type="PROSITE" id="PS50943">
    <property type="entry name" value="HTH_CROC1"/>
    <property type="match status" value="1"/>
</dbReference>
<keyword evidence="2" id="KW-0963">Cytoplasm</keyword>
<accession>A0A1Y0ILD2</accession>
<dbReference type="PROSITE" id="PS50005">
    <property type="entry name" value="TPR"/>
    <property type="match status" value="1"/>
</dbReference>
<dbReference type="InterPro" id="IPR001387">
    <property type="entry name" value="Cro/C1-type_HTH"/>
</dbReference>
<dbReference type="Gene3D" id="1.10.260.40">
    <property type="entry name" value="lambda repressor-like DNA-binding domains"/>
    <property type="match status" value="1"/>
</dbReference>
<reference evidence="9" key="1">
    <citation type="submission" date="2017-05" db="EMBL/GenBank/DDBJ databases">
        <authorList>
            <person name="Sung H."/>
        </authorList>
    </citation>
    <scope>NUCLEOTIDE SEQUENCE [LARGE SCALE GENOMIC DNA]</scope>
    <source>
        <strain evidence="9">AR23208</strain>
    </source>
</reference>
<dbReference type="SMART" id="SM00530">
    <property type="entry name" value="HTH_XRE"/>
    <property type="match status" value="1"/>
</dbReference>
<dbReference type="EMBL" id="CP021434">
    <property type="protein sequence ID" value="ARU60233.1"/>
    <property type="molecule type" value="Genomic_DNA"/>
</dbReference>
<organism evidence="8 9">
    <name type="scientific">Tumebacillus avium</name>
    <dbReference type="NCBI Taxonomy" id="1903704"/>
    <lineage>
        <taxon>Bacteria</taxon>
        <taxon>Bacillati</taxon>
        <taxon>Bacillota</taxon>
        <taxon>Bacilli</taxon>
        <taxon>Bacillales</taxon>
        <taxon>Alicyclobacillaceae</taxon>
        <taxon>Tumebacillus</taxon>
    </lineage>
</organism>
<evidence type="ECO:0000259" key="7">
    <source>
        <dbReference type="PROSITE" id="PS50943"/>
    </source>
</evidence>
<evidence type="ECO:0000256" key="4">
    <source>
        <dbReference type="ARBA" id="ARBA00022803"/>
    </source>
</evidence>
<dbReference type="KEGG" id="tum:CBW65_03530"/>